<dbReference type="AlphaFoldDB" id="A0A7S4N5E0"/>
<gene>
    <name evidence="1" type="ORF">OAUR00152_LOCUS28920</name>
</gene>
<accession>A0A7S4N5E0</accession>
<evidence type="ECO:0000313" key="1">
    <source>
        <dbReference type="EMBL" id="CAE2266054.1"/>
    </source>
</evidence>
<proteinExistence type="predicted"/>
<sequence>MSLWRCRTEVTRPFLMKVTLASLLIHHNDVFSALSSFNAVKAAKGDDSALVGDSFVVDQSHYALELERSAAAASRKVRGSYPYLKLWRSWSDLAIKIIRCELAKSLPHPVDKEASLDLSFRLGVAADQGSMPCFGHPGGRAGYVLDNFCRVKVISDLVFEATEASVRTLANCSGTGGEDGQAFFAEALKSMGLPSSRPVSVDMHPSPLKLISLGGGPGYDFVAAVLAASFHSASKQKQQHHEDDGSNRIGVVRATPIHATVFDYESGWADLVSIMSNSVRSCLPQGGVHSCDFGKCDITASLSSPVNMKCREQVNKADVFICSYCVAENAKELRKKDYIFFKDLFWEMSEGSLFIFTETTHRLWPELVEVAQNTCDRLGNSGFHIAFPRAGRGKDNFQMVLQKSKDGAMSEDQRMLLNRFRHHALMHKQKIASGFHRQAKKIKGAK</sequence>
<protein>
    <submittedName>
        <fullName evidence="1">Uncharacterized protein</fullName>
    </submittedName>
</protein>
<reference evidence="1" key="1">
    <citation type="submission" date="2021-01" db="EMBL/GenBank/DDBJ databases">
        <authorList>
            <person name="Corre E."/>
            <person name="Pelletier E."/>
            <person name="Niang G."/>
            <person name="Scheremetjew M."/>
            <person name="Finn R."/>
            <person name="Kale V."/>
            <person name="Holt S."/>
            <person name="Cochrane G."/>
            <person name="Meng A."/>
            <person name="Brown T."/>
            <person name="Cohen L."/>
        </authorList>
    </citation>
    <scope>NUCLEOTIDE SEQUENCE</scope>
    <source>
        <strain evidence="1">Isolate 1302-5</strain>
    </source>
</reference>
<name>A0A7S4N5E0_9STRA</name>
<organism evidence="1">
    <name type="scientific">Odontella aurita</name>
    <dbReference type="NCBI Taxonomy" id="265563"/>
    <lineage>
        <taxon>Eukaryota</taxon>
        <taxon>Sar</taxon>
        <taxon>Stramenopiles</taxon>
        <taxon>Ochrophyta</taxon>
        <taxon>Bacillariophyta</taxon>
        <taxon>Mediophyceae</taxon>
        <taxon>Biddulphiophycidae</taxon>
        <taxon>Eupodiscales</taxon>
        <taxon>Odontellaceae</taxon>
        <taxon>Odontella</taxon>
    </lineage>
</organism>
<dbReference type="EMBL" id="HBKQ01041938">
    <property type="protein sequence ID" value="CAE2266054.1"/>
    <property type="molecule type" value="Transcribed_RNA"/>
</dbReference>